<sequence length="128" mass="14384">MVRRYRTPAKYSTVPELNQSSCFVTSFRWWKHASPVRNHVQEQEQAPNRIGGKGPPPPVLTSTLLPHPPTLCKICYLNIEWASHFAGQLQQHPAMPLGTPAPLNKRKKPSKIITDLSHISQDGKADVK</sequence>
<proteinExistence type="predicted"/>
<dbReference type="Proteomes" id="UP001345963">
    <property type="component" value="Unassembled WGS sequence"/>
</dbReference>
<comment type="caution">
    <text evidence="2">The sequence shown here is derived from an EMBL/GenBank/DDBJ whole genome shotgun (WGS) entry which is preliminary data.</text>
</comment>
<keyword evidence="3" id="KW-1185">Reference proteome</keyword>
<feature type="region of interest" description="Disordered" evidence="1">
    <location>
        <begin position="92"/>
        <end position="128"/>
    </location>
</feature>
<evidence type="ECO:0000313" key="2">
    <source>
        <dbReference type="EMBL" id="MED6245468.1"/>
    </source>
</evidence>
<protein>
    <submittedName>
        <fullName evidence="2">Uncharacterized protein</fullName>
    </submittedName>
</protein>
<organism evidence="2 3">
    <name type="scientific">Ataeniobius toweri</name>
    <dbReference type="NCBI Taxonomy" id="208326"/>
    <lineage>
        <taxon>Eukaryota</taxon>
        <taxon>Metazoa</taxon>
        <taxon>Chordata</taxon>
        <taxon>Craniata</taxon>
        <taxon>Vertebrata</taxon>
        <taxon>Euteleostomi</taxon>
        <taxon>Actinopterygii</taxon>
        <taxon>Neopterygii</taxon>
        <taxon>Teleostei</taxon>
        <taxon>Neoteleostei</taxon>
        <taxon>Acanthomorphata</taxon>
        <taxon>Ovalentaria</taxon>
        <taxon>Atherinomorphae</taxon>
        <taxon>Cyprinodontiformes</taxon>
        <taxon>Goodeidae</taxon>
        <taxon>Ataeniobius</taxon>
    </lineage>
</organism>
<name>A0ABU7B5C8_9TELE</name>
<evidence type="ECO:0000313" key="3">
    <source>
        <dbReference type="Proteomes" id="UP001345963"/>
    </source>
</evidence>
<evidence type="ECO:0000256" key="1">
    <source>
        <dbReference type="SAM" id="MobiDB-lite"/>
    </source>
</evidence>
<dbReference type="EMBL" id="JAHUTI010040728">
    <property type="protein sequence ID" value="MED6245468.1"/>
    <property type="molecule type" value="Genomic_DNA"/>
</dbReference>
<reference evidence="2 3" key="1">
    <citation type="submission" date="2021-07" db="EMBL/GenBank/DDBJ databases">
        <authorList>
            <person name="Palmer J.M."/>
        </authorList>
    </citation>
    <scope>NUCLEOTIDE SEQUENCE [LARGE SCALE GENOMIC DNA]</scope>
    <source>
        <strain evidence="2 3">AT_MEX2019</strain>
        <tissue evidence="2">Muscle</tissue>
    </source>
</reference>
<accession>A0ABU7B5C8</accession>
<gene>
    <name evidence="2" type="ORF">ATANTOWER_003635</name>
</gene>